<gene>
    <name evidence="1" type="ORF">ERS013165_01777</name>
</gene>
<organism evidence="1 2">
    <name type="scientific">Vibrio cholerae</name>
    <dbReference type="NCBI Taxonomy" id="666"/>
    <lineage>
        <taxon>Bacteria</taxon>
        <taxon>Pseudomonadati</taxon>
        <taxon>Pseudomonadota</taxon>
        <taxon>Gammaproteobacteria</taxon>
        <taxon>Vibrionales</taxon>
        <taxon>Vibrionaceae</taxon>
        <taxon>Vibrio</taxon>
    </lineage>
</organism>
<name>A0A655QB79_VIBCL</name>
<evidence type="ECO:0000313" key="1">
    <source>
        <dbReference type="EMBL" id="CSA52293.1"/>
    </source>
</evidence>
<proteinExistence type="predicted"/>
<reference evidence="1 2" key="1">
    <citation type="submission" date="2015-07" db="EMBL/GenBank/DDBJ databases">
        <authorList>
            <consortium name="Pathogen Informatics"/>
        </authorList>
    </citation>
    <scope>NUCLEOTIDE SEQUENCE [LARGE SCALE GENOMIC DNA]</scope>
    <source>
        <strain evidence="1 2">A51</strain>
    </source>
</reference>
<sequence length="118" mass="14475">MRLNRNARFLILFFIQLIMGREIRDQRIVLLIRNAKIRLFAFLADDFEIVFRRKGTRRRIITFDFHLAQRFITKLGLSLFFAGPQTMKQQRRYRQRANNYQYESQFLHLKLSVSRLMF</sequence>
<dbReference type="EMBL" id="CWOW01000008">
    <property type="protein sequence ID" value="CSA52293.1"/>
    <property type="molecule type" value="Genomic_DNA"/>
</dbReference>
<dbReference type="Proteomes" id="UP000044806">
    <property type="component" value="Unassembled WGS sequence"/>
</dbReference>
<dbReference type="AlphaFoldDB" id="A0A655QB79"/>
<protein>
    <submittedName>
        <fullName evidence="1">Uncharacterized protein</fullName>
    </submittedName>
</protein>
<accession>A0A655QB79</accession>
<evidence type="ECO:0000313" key="2">
    <source>
        <dbReference type="Proteomes" id="UP000044806"/>
    </source>
</evidence>